<feature type="coiled-coil region" evidence="1">
    <location>
        <begin position="28"/>
        <end position="87"/>
    </location>
</feature>
<comment type="caution">
    <text evidence="2">The sequence shown here is derived from an EMBL/GenBank/DDBJ whole genome shotgun (WGS) entry which is preliminary data.</text>
</comment>
<accession>A0A7V0Z3Q7</accession>
<evidence type="ECO:0000313" key="2">
    <source>
        <dbReference type="EMBL" id="HDY58057.1"/>
    </source>
</evidence>
<dbReference type="AlphaFoldDB" id="A0A7V0Z3Q7"/>
<gene>
    <name evidence="2" type="ORF">ENP86_00660</name>
</gene>
<organism evidence="2">
    <name type="scientific">candidate division WOR-3 bacterium</name>
    <dbReference type="NCBI Taxonomy" id="2052148"/>
    <lineage>
        <taxon>Bacteria</taxon>
        <taxon>Bacteria division WOR-3</taxon>
    </lineage>
</organism>
<name>A0A7V0Z3Q7_UNCW3</name>
<protein>
    <submittedName>
        <fullName evidence="2">Uncharacterized protein</fullName>
    </submittedName>
</protein>
<evidence type="ECO:0000256" key="1">
    <source>
        <dbReference type="SAM" id="Coils"/>
    </source>
</evidence>
<keyword evidence="1" id="KW-0175">Coiled coil</keyword>
<reference evidence="2" key="1">
    <citation type="journal article" date="2020" name="mSystems">
        <title>Genome- and Community-Level Interaction Insights into Carbon Utilization and Element Cycling Functions of Hydrothermarchaeota in Hydrothermal Sediment.</title>
        <authorList>
            <person name="Zhou Z."/>
            <person name="Liu Y."/>
            <person name="Xu W."/>
            <person name="Pan J."/>
            <person name="Luo Z.H."/>
            <person name="Li M."/>
        </authorList>
    </citation>
    <scope>NUCLEOTIDE SEQUENCE [LARGE SCALE GENOMIC DNA]</scope>
    <source>
        <strain evidence="2">SpSt-258</strain>
    </source>
</reference>
<proteinExistence type="predicted"/>
<sequence length="130" mass="15735">MTTQRDTFFYLSGIIERIRELTKKCAEIIEAERRSRELIETLKNSKRSIIDMDELKTAVGKRKDFLMKILKEEKEFFKRSADELEKYYQKFKKELGDRYWKEYKKIERGDIQLIKFLSLIQEIPSNTPNN</sequence>
<dbReference type="EMBL" id="DSKY01000002">
    <property type="protein sequence ID" value="HDY58057.1"/>
    <property type="molecule type" value="Genomic_DNA"/>
</dbReference>